<comment type="caution">
    <text evidence="1">The sequence shown here is derived from an EMBL/GenBank/DDBJ whole genome shotgun (WGS) entry which is preliminary data.</text>
</comment>
<dbReference type="Proteomes" id="UP000479710">
    <property type="component" value="Unassembled WGS sequence"/>
</dbReference>
<organism evidence="1 2">
    <name type="scientific">Oryza meyeriana var. granulata</name>
    <dbReference type="NCBI Taxonomy" id="110450"/>
    <lineage>
        <taxon>Eukaryota</taxon>
        <taxon>Viridiplantae</taxon>
        <taxon>Streptophyta</taxon>
        <taxon>Embryophyta</taxon>
        <taxon>Tracheophyta</taxon>
        <taxon>Spermatophyta</taxon>
        <taxon>Magnoliopsida</taxon>
        <taxon>Liliopsida</taxon>
        <taxon>Poales</taxon>
        <taxon>Poaceae</taxon>
        <taxon>BOP clade</taxon>
        <taxon>Oryzoideae</taxon>
        <taxon>Oryzeae</taxon>
        <taxon>Oryzinae</taxon>
        <taxon>Oryza</taxon>
        <taxon>Oryza meyeriana</taxon>
    </lineage>
</organism>
<proteinExistence type="predicted"/>
<gene>
    <name evidence="1" type="ORF">E2562_008932</name>
</gene>
<accession>A0A6G1D168</accession>
<dbReference type="AlphaFoldDB" id="A0A6G1D168"/>
<protein>
    <submittedName>
        <fullName evidence="1">Uncharacterized protein</fullName>
    </submittedName>
</protein>
<dbReference type="EMBL" id="SPHZ02000007">
    <property type="protein sequence ID" value="KAF0905904.1"/>
    <property type="molecule type" value="Genomic_DNA"/>
</dbReference>
<keyword evidence="2" id="KW-1185">Reference proteome</keyword>
<reference evidence="1 2" key="1">
    <citation type="submission" date="2019-11" db="EMBL/GenBank/DDBJ databases">
        <title>Whole genome sequence of Oryza granulata.</title>
        <authorList>
            <person name="Li W."/>
        </authorList>
    </citation>
    <scope>NUCLEOTIDE SEQUENCE [LARGE SCALE GENOMIC DNA]</scope>
    <source>
        <strain evidence="2">cv. Menghai</strain>
        <tissue evidence="1">Leaf</tissue>
    </source>
</reference>
<sequence>MPPHALLLPAVPTALDPTPHLFCCDKARGSDGASGRPSYNEACSGNDIRYIDSSTSHSSCHPCAALPLLAREGRHQTSHVPKLDDRRLLSSLWEYLPHHLQLGEHGESRSDH</sequence>
<name>A0A6G1D168_9ORYZ</name>
<evidence type="ECO:0000313" key="2">
    <source>
        <dbReference type="Proteomes" id="UP000479710"/>
    </source>
</evidence>
<evidence type="ECO:0000313" key="1">
    <source>
        <dbReference type="EMBL" id="KAF0905904.1"/>
    </source>
</evidence>